<keyword evidence="1" id="KW-0812">Transmembrane</keyword>
<protein>
    <submittedName>
        <fullName evidence="2">Orf196</fullName>
    </submittedName>
</protein>
<dbReference type="AlphaFoldDB" id="Q9G909"/>
<feature type="transmembrane region" description="Helical" evidence="1">
    <location>
        <begin position="127"/>
        <end position="151"/>
    </location>
</feature>
<geneLocation type="mitochondrion" evidence="2"/>
<dbReference type="GeneID" id="1501648"/>
<organism evidence="2">
    <name type="scientific">Ochromonas danica</name>
    <name type="common">Golden alga</name>
    <name type="synonym">Chlorochromonas danica</name>
    <dbReference type="NCBI Taxonomy" id="2986"/>
    <lineage>
        <taxon>Eukaryota</taxon>
        <taxon>Sar</taxon>
        <taxon>Stramenopiles</taxon>
        <taxon>Ochrophyta</taxon>
        <taxon>Chrysophyceae</taxon>
        <taxon>Chromulinales</taxon>
        <taxon>Chromulinaceae</taxon>
        <taxon>Ochromonas</taxon>
    </lineage>
</organism>
<accession>Q9G909</accession>
<keyword evidence="2" id="KW-0496">Mitochondrion</keyword>
<name>Q9G909_OCHDN</name>
<reference evidence="2" key="1">
    <citation type="submission" date="2000-07" db="EMBL/GenBank/DDBJ databases">
        <title>Phylogenetic relationships of stramenopile algae, based on complete mitochondrial genome sequences.</title>
        <authorList>
            <person name="Burger G."/>
            <person name="Lang B.F."/>
            <person name="Gray W.M.M.W."/>
        </authorList>
    </citation>
    <scope>NUCLEOTIDE SEQUENCE</scope>
</reference>
<keyword evidence="1" id="KW-1133">Transmembrane helix</keyword>
<keyword evidence="1" id="KW-0472">Membrane</keyword>
<dbReference type="RefSeq" id="NP_066430.1">
    <property type="nucleotide sequence ID" value="NC_002571.1"/>
</dbReference>
<feature type="transmembrane region" description="Helical" evidence="1">
    <location>
        <begin position="20"/>
        <end position="39"/>
    </location>
</feature>
<proteinExistence type="predicted"/>
<evidence type="ECO:0000256" key="1">
    <source>
        <dbReference type="SAM" id="Phobius"/>
    </source>
</evidence>
<dbReference type="EMBL" id="AF287134">
    <property type="protein sequence ID" value="AAG18396.1"/>
    <property type="molecule type" value="Genomic_DNA"/>
</dbReference>
<evidence type="ECO:0000313" key="2">
    <source>
        <dbReference type="EMBL" id="AAG18396.1"/>
    </source>
</evidence>
<sequence length="196" mass="23947">MQTKIDKYLNVFFQWISKKFIDIKTWFLKIFGIIFNWFVRRAEDRKQKLGALFRIKRYIHRILILIEYVLEVDRGGGYLGLILATSFWSNIYFGTEFWFGYLDAHRDLCWDIKNDPIIPLKVLHISLAYSFLPLFVIKETAGIILYIWYLFNLFDDTMGIVLRKYIKPRSFWTYGAKFFFFKIYRKIYRCLKIFRK</sequence>